<evidence type="ECO:0000256" key="1">
    <source>
        <dbReference type="SAM" id="MobiDB-lite"/>
    </source>
</evidence>
<dbReference type="InParanoid" id="A0A543AQZ8"/>
<dbReference type="EMBL" id="VFOW01000001">
    <property type="protein sequence ID" value="TQL75007.1"/>
    <property type="molecule type" value="Genomic_DNA"/>
</dbReference>
<comment type="caution">
    <text evidence="2">The sequence shown here is derived from an EMBL/GenBank/DDBJ whole genome shotgun (WGS) entry which is preliminary data.</text>
</comment>
<name>A0A543AQZ8_9ACTN</name>
<keyword evidence="3" id="KW-1185">Reference proteome</keyword>
<evidence type="ECO:0008006" key="4">
    <source>
        <dbReference type="Google" id="ProtNLM"/>
    </source>
</evidence>
<evidence type="ECO:0000313" key="3">
    <source>
        <dbReference type="Proteomes" id="UP000317043"/>
    </source>
</evidence>
<dbReference type="AlphaFoldDB" id="A0A543AQZ8"/>
<gene>
    <name evidence="2" type="ORF">FB566_0499</name>
</gene>
<evidence type="ECO:0000313" key="2">
    <source>
        <dbReference type="EMBL" id="TQL75007.1"/>
    </source>
</evidence>
<feature type="region of interest" description="Disordered" evidence="1">
    <location>
        <begin position="101"/>
        <end position="176"/>
    </location>
</feature>
<organism evidence="2 3">
    <name type="scientific">Stackebrandtia endophytica</name>
    <dbReference type="NCBI Taxonomy" id="1496996"/>
    <lineage>
        <taxon>Bacteria</taxon>
        <taxon>Bacillati</taxon>
        <taxon>Actinomycetota</taxon>
        <taxon>Actinomycetes</taxon>
        <taxon>Glycomycetales</taxon>
        <taxon>Glycomycetaceae</taxon>
        <taxon>Stackebrandtia</taxon>
    </lineage>
</organism>
<feature type="compositionally biased region" description="Low complexity" evidence="1">
    <location>
        <begin position="115"/>
        <end position="125"/>
    </location>
</feature>
<dbReference type="Proteomes" id="UP000317043">
    <property type="component" value="Unassembled WGS sequence"/>
</dbReference>
<accession>A0A543AQZ8</accession>
<feature type="compositionally biased region" description="Basic residues" evidence="1">
    <location>
        <begin position="126"/>
        <end position="138"/>
    </location>
</feature>
<sequence length="176" mass="18888">MQDAWRAYLELALGVTEASRKKAAQVVRSLAEQSGAKVEDLQGMTEELLGAGLANRESLIKLIRFELDRALGKVGLATSEEVDDLKEKIRDLEIRLREAKEQAAAAEEAAEQTRTEQPTTAAAPKKVAKKAPAKKTVKKTTAAKSAAKKSAKKTTKKTAKKTVKKVTKKSTGGGTA</sequence>
<dbReference type="RefSeq" id="WP_170183112.1">
    <property type="nucleotide sequence ID" value="NZ_JBHTGS010000002.1"/>
</dbReference>
<proteinExistence type="predicted"/>
<reference evidence="2 3" key="1">
    <citation type="submission" date="2019-06" db="EMBL/GenBank/DDBJ databases">
        <title>Sequencing the genomes of 1000 actinobacteria strains.</title>
        <authorList>
            <person name="Klenk H.-P."/>
        </authorList>
    </citation>
    <scope>NUCLEOTIDE SEQUENCE [LARGE SCALE GENOMIC DNA]</scope>
    <source>
        <strain evidence="2 3">DSM 45928</strain>
    </source>
</reference>
<protein>
    <recommendedName>
        <fullName evidence="4">Polyhydroxyalkanoate synthesis regulator phasin</fullName>
    </recommendedName>
</protein>
<feature type="compositionally biased region" description="Basic residues" evidence="1">
    <location>
        <begin position="146"/>
        <end position="168"/>
    </location>
</feature>